<dbReference type="Proteomes" id="UP000241462">
    <property type="component" value="Unassembled WGS sequence"/>
</dbReference>
<dbReference type="InterPro" id="IPR027417">
    <property type="entry name" value="P-loop_NTPase"/>
</dbReference>
<dbReference type="InParanoid" id="A0A2T3A2Q9"/>
<evidence type="ECO:0000313" key="2">
    <source>
        <dbReference type="EMBL" id="PSR81805.1"/>
    </source>
</evidence>
<protein>
    <recommendedName>
        <fullName evidence="4">P-loop containing nucleoside triphosphate hydrolase protein</fullName>
    </recommendedName>
</protein>
<name>A0A2T3A2Q9_9PEZI</name>
<dbReference type="PANTHER" id="PTHR36978:SF4">
    <property type="entry name" value="P-LOOP CONTAINING NUCLEOSIDE TRIPHOSPHATE HYDROLASE PROTEIN"/>
    <property type="match status" value="1"/>
</dbReference>
<dbReference type="EMBL" id="KZ678493">
    <property type="protein sequence ID" value="PSR81805.1"/>
    <property type="molecule type" value="Genomic_DNA"/>
</dbReference>
<evidence type="ECO:0008006" key="4">
    <source>
        <dbReference type="Google" id="ProtNLM"/>
    </source>
</evidence>
<sequence length="304" mass="34346">MKTRIQLLTMSSLKSSDQITSDQHSRSKMRIIGLGLPRCATTSLQAAFESPILGCGPCMHMNVIVPQPGKTQLVIDAMREKNDISRHAILYRLFDGFGSTFDVPGSLFADDLMDMYPEAILLLNARPGPEVQRASSWARSCHDAFAFPHSIFYKILCFPLSMHRKASTMLRSIYPYYAEQPRFAGLGLRPGAGSGLDWATPEFYENYQCWVREQAQKRGRKVVEYHPKMGWEPLCELVGSTNVPPPGTPLPHENDAKVKRNRMRMVFASGVLSWIAILVSAWVLFTHAPRLLTHVRLYYSLARQ</sequence>
<gene>
    <name evidence="2" type="ORF">BD289DRAFT_438561</name>
</gene>
<organism evidence="2 3">
    <name type="scientific">Coniella lustricola</name>
    <dbReference type="NCBI Taxonomy" id="2025994"/>
    <lineage>
        <taxon>Eukaryota</taxon>
        <taxon>Fungi</taxon>
        <taxon>Dikarya</taxon>
        <taxon>Ascomycota</taxon>
        <taxon>Pezizomycotina</taxon>
        <taxon>Sordariomycetes</taxon>
        <taxon>Sordariomycetidae</taxon>
        <taxon>Diaporthales</taxon>
        <taxon>Schizoparmaceae</taxon>
        <taxon>Coniella</taxon>
    </lineage>
</organism>
<dbReference type="SUPFAM" id="SSF52540">
    <property type="entry name" value="P-loop containing nucleoside triphosphate hydrolases"/>
    <property type="match status" value="1"/>
</dbReference>
<reference evidence="2 3" key="1">
    <citation type="journal article" date="2018" name="Mycol. Prog.">
        <title>Coniella lustricola, a new species from submerged detritus.</title>
        <authorList>
            <person name="Raudabaugh D.B."/>
            <person name="Iturriaga T."/>
            <person name="Carver A."/>
            <person name="Mondo S."/>
            <person name="Pangilinan J."/>
            <person name="Lipzen A."/>
            <person name="He G."/>
            <person name="Amirebrahimi M."/>
            <person name="Grigoriev I.V."/>
            <person name="Miller A.N."/>
        </authorList>
    </citation>
    <scope>NUCLEOTIDE SEQUENCE [LARGE SCALE GENOMIC DNA]</scope>
    <source>
        <strain evidence="2 3">B22-T-1</strain>
    </source>
</reference>
<evidence type="ECO:0000256" key="1">
    <source>
        <dbReference type="SAM" id="Phobius"/>
    </source>
</evidence>
<dbReference type="InterPro" id="IPR040632">
    <property type="entry name" value="Sulfotransfer_4"/>
</dbReference>
<dbReference type="AlphaFoldDB" id="A0A2T3A2Q9"/>
<dbReference type="PANTHER" id="PTHR36978">
    <property type="entry name" value="P-LOOP CONTAINING NUCLEOTIDE TRIPHOSPHATE HYDROLASE"/>
    <property type="match status" value="1"/>
</dbReference>
<keyword evidence="1" id="KW-0812">Transmembrane</keyword>
<evidence type="ECO:0000313" key="3">
    <source>
        <dbReference type="Proteomes" id="UP000241462"/>
    </source>
</evidence>
<dbReference type="OrthoDB" id="408152at2759"/>
<dbReference type="Pfam" id="PF17784">
    <property type="entry name" value="Sulfotransfer_4"/>
    <property type="match status" value="1"/>
</dbReference>
<keyword evidence="1" id="KW-1133">Transmembrane helix</keyword>
<keyword evidence="3" id="KW-1185">Reference proteome</keyword>
<accession>A0A2T3A2Q9</accession>
<proteinExistence type="predicted"/>
<dbReference type="Gene3D" id="3.40.50.300">
    <property type="entry name" value="P-loop containing nucleotide triphosphate hydrolases"/>
    <property type="match status" value="1"/>
</dbReference>
<feature type="transmembrane region" description="Helical" evidence="1">
    <location>
        <begin position="265"/>
        <end position="285"/>
    </location>
</feature>
<keyword evidence="1" id="KW-0472">Membrane</keyword>